<dbReference type="Proteomes" id="UP000313359">
    <property type="component" value="Unassembled WGS sequence"/>
</dbReference>
<keyword evidence="3" id="KW-1185">Reference proteome</keyword>
<evidence type="ECO:0000313" key="3">
    <source>
        <dbReference type="Proteomes" id="UP000313359"/>
    </source>
</evidence>
<gene>
    <name evidence="2" type="ORF">L227DRAFT_392334</name>
</gene>
<reference evidence="2" key="1">
    <citation type="journal article" date="2018" name="Genome Biol. Evol.">
        <title>Genomics and development of Lentinus tigrinus, a white-rot wood-decaying mushroom with dimorphic fruiting bodies.</title>
        <authorList>
            <person name="Wu B."/>
            <person name="Xu Z."/>
            <person name="Knudson A."/>
            <person name="Carlson A."/>
            <person name="Chen N."/>
            <person name="Kovaka S."/>
            <person name="LaButti K."/>
            <person name="Lipzen A."/>
            <person name="Pennachio C."/>
            <person name="Riley R."/>
            <person name="Schakwitz W."/>
            <person name="Umezawa K."/>
            <person name="Ohm R.A."/>
            <person name="Grigoriev I.V."/>
            <person name="Nagy L.G."/>
            <person name="Gibbons J."/>
            <person name="Hibbett D."/>
        </authorList>
    </citation>
    <scope>NUCLEOTIDE SEQUENCE [LARGE SCALE GENOMIC DNA]</scope>
    <source>
        <strain evidence="2">ALCF2SS1-6</strain>
    </source>
</reference>
<evidence type="ECO:0000313" key="2">
    <source>
        <dbReference type="EMBL" id="RPD63514.1"/>
    </source>
</evidence>
<proteinExistence type="predicted"/>
<feature type="region of interest" description="Disordered" evidence="1">
    <location>
        <begin position="35"/>
        <end position="94"/>
    </location>
</feature>
<dbReference type="EMBL" id="ML122256">
    <property type="protein sequence ID" value="RPD63514.1"/>
    <property type="molecule type" value="Genomic_DNA"/>
</dbReference>
<accession>A0A5C2SJT6</accession>
<dbReference type="AlphaFoldDB" id="A0A5C2SJT6"/>
<name>A0A5C2SJT6_9APHY</name>
<protein>
    <submittedName>
        <fullName evidence="2">Uncharacterized protein</fullName>
    </submittedName>
</protein>
<feature type="compositionally biased region" description="Polar residues" evidence="1">
    <location>
        <begin position="52"/>
        <end position="65"/>
    </location>
</feature>
<sequence>MSACSMLLNLWTQRMKRRPGRRRMPGNMGLQRLKIRRTRQRTKAEGEKTRTRTLTNEESGRNSAEQVHHHDSRRRGWKCRNERRLGSRGGCSPS</sequence>
<evidence type="ECO:0000256" key="1">
    <source>
        <dbReference type="SAM" id="MobiDB-lite"/>
    </source>
</evidence>
<organism evidence="2 3">
    <name type="scientific">Lentinus tigrinus ALCF2SS1-6</name>
    <dbReference type="NCBI Taxonomy" id="1328759"/>
    <lineage>
        <taxon>Eukaryota</taxon>
        <taxon>Fungi</taxon>
        <taxon>Dikarya</taxon>
        <taxon>Basidiomycota</taxon>
        <taxon>Agaricomycotina</taxon>
        <taxon>Agaricomycetes</taxon>
        <taxon>Polyporales</taxon>
        <taxon>Polyporaceae</taxon>
        <taxon>Lentinus</taxon>
    </lineage>
</organism>